<dbReference type="InterPro" id="IPR027275">
    <property type="entry name" value="PRC-brl_dom"/>
</dbReference>
<dbReference type="SUPFAM" id="SSF50346">
    <property type="entry name" value="PRC-barrel domain"/>
    <property type="match status" value="1"/>
</dbReference>
<dbReference type="InterPro" id="IPR011033">
    <property type="entry name" value="PRC_barrel-like_sf"/>
</dbReference>
<dbReference type="RefSeq" id="WP_219792542.1">
    <property type="nucleotide sequence ID" value="NZ_JAHYCA010000004.1"/>
</dbReference>
<dbReference type="Gene3D" id="2.30.30.240">
    <property type="entry name" value="PRC-barrel domain"/>
    <property type="match status" value="1"/>
</dbReference>
<organism evidence="2 3">
    <name type="scientific">Billgrantia antri</name>
    <dbReference type="NCBI Taxonomy" id="2846777"/>
    <lineage>
        <taxon>Bacteria</taxon>
        <taxon>Pseudomonadati</taxon>
        <taxon>Pseudomonadota</taxon>
        <taxon>Gammaproteobacteria</taxon>
        <taxon>Oceanospirillales</taxon>
        <taxon>Halomonadaceae</taxon>
        <taxon>Billgrantia</taxon>
    </lineage>
</organism>
<dbReference type="Pfam" id="PF05239">
    <property type="entry name" value="PRC"/>
    <property type="match status" value="1"/>
</dbReference>
<keyword evidence="3" id="KW-1185">Reference proteome</keyword>
<evidence type="ECO:0000313" key="2">
    <source>
        <dbReference type="EMBL" id="MBW6392071.1"/>
    </source>
</evidence>
<evidence type="ECO:0000259" key="1">
    <source>
        <dbReference type="Pfam" id="PF05239"/>
    </source>
</evidence>
<sequence>MKPHGKATVSSFATLTIVVLASTTAYGRENPRPLDDWNYAALYEQGGLRAEALLDAKAMSAEGEAIGEVSNVILNEENKIVTLVAEVGGMWDSGDRHVSIPWDEVDLTEKGVRVPVRRDNIQEYDLFNDDYVDEAYLSKGELEQTTQIESDVMTGPRIWKITDITDEFVSVGKDTGLGYVTDALFTRDGLLQAIVVEPSNSEFGNGPRAYPFYGYSDDWQPGSPKYELPYSKQAIQDLPTFDYDQYDTLWNE</sequence>
<proteinExistence type="predicted"/>
<reference evidence="2 3" key="1">
    <citation type="submission" date="2021-07" db="EMBL/GenBank/DDBJ databases">
        <authorList>
            <person name="So Y."/>
        </authorList>
    </citation>
    <scope>NUCLEOTIDE SEQUENCE [LARGE SCALE GENOMIC DNA]</scope>
    <source>
        <strain evidence="2 3">Y3S6</strain>
    </source>
</reference>
<feature type="domain" description="PRC-barrel" evidence="1">
    <location>
        <begin position="50"/>
        <end position="119"/>
    </location>
</feature>
<comment type="caution">
    <text evidence="2">The sequence shown here is derived from an EMBL/GenBank/DDBJ whole genome shotgun (WGS) entry which is preliminary data.</text>
</comment>
<name>A0ABS6ZPS0_9GAMM</name>
<gene>
    <name evidence="2" type="ORF">KPL81_12995</name>
</gene>
<protein>
    <submittedName>
        <fullName evidence="2">PRC-barrel domain-containing protein</fullName>
    </submittedName>
</protein>
<dbReference type="Proteomes" id="UP000769617">
    <property type="component" value="Unassembled WGS sequence"/>
</dbReference>
<evidence type="ECO:0000313" key="3">
    <source>
        <dbReference type="Proteomes" id="UP000769617"/>
    </source>
</evidence>
<dbReference type="EMBL" id="JAHYCA010000004">
    <property type="protein sequence ID" value="MBW6392071.1"/>
    <property type="molecule type" value="Genomic_DNA"/>
</dbReference>
<accession>A0ABS6ZPS0</accession>